<accession>A0A3N0ATX5</accession>
<proteinExistence type="inferred from homology"/>
<comment type="subcellular location">
    <subcellularLocation>
        <location evidence="1 7">Cell membrane</location>
        <topology evidence="1 7">Multi-pass membrane protein</topology>
    </subcellularLocation>
</comment>
<dbReference type="Gene3D" id="1.10.3730.20">
    <property type="match status" value="1"/>
</dbReference>
<comment type="caution">
    <text evidence="9">The sequence shown here is derived from an EMBL/GenBank/DDBJ whole genome shotgun (WGS) entry which is preliminary data.</text>
</comment>
<protein>
    <submittedName>
        <fullName evidence="9">Ligand-binding protein SH3</fullName>
    </submittedName>
</protein>
<sequence>MSWLVLVASGCMESVWAIALGKSEGFTHVGPTIVFVVALVLSMLGLSFAVKTLPTGTAYAVWVGIGAALTVIYGMATGSEPANLARILLIAGLVGCVIGLKLVDGAAD</sequence>
<evidence type="ECO:0000256" key="8">
    <source>
        <dbReference type="SAM" id="Phobius"/>
    </source>
</evidence>
<keyword evidence="2" id="KW-0813">Transport</keyword>
<dbReference type="Proteomes" id="UP000278327">
    <property type="component" value="Unassembled WGS sequence"/>
</dbReference>
<dbReference type="InterPro" id="IPR045324">
    <property type="entry name" value="Small_multidrug_res"/>
</dbReference>
<evidence type="ECO:0000256" key="2">
    <source>
        <dbReference type="ARBA" id="ARBA00022448"/>
    </source>
</evidence>
<keyword evidence="6 8" id="KW-0472">Membrane</keyword>
<organism evidence="9 10">
    <name type="scientific">Adlercreutzia equolifaciens subsp. celatus DSM 18785</name>
    <dbReference type="NCBI Taxonomy" id="1121021"/>
    <lineage>
        <taxon>Bacteria</taxon>
        <taxon>Bacillati</taxon>
        <taxon>Actinomycetota</taxon>
        <taxon>Coriobacteriia</taxon>
        <taxon>Eggerthellales</taxon>
        <taxon>Eggerthellaceae</taxon>
        <taxon>Adlercreutzia</taxon>
    </lineage>
</organism>
<evidence type="ECO:0000256" key="1">
    <source>
        <dbReference type="ARBA" id="ARBA00004651"/>
    </source>
</evidence>
<dbReference type="InterPro" id="IPR037185">
    <property type="entry name" value="EmrE-like"/>
</dbReference>
<dbReference type="InterPro" id="IPR000390">
    <property type="entry name" value="Small_drug/metabolite_transptr"/>
</dbReference>
<feature type="transmembrane region" description="Helical" evidence="8">
    <location>
        <begin position="33"/>
        <end position="50"/>
    </location>
</feature>
<dbReference type="SUPFAM" id="SSF103481">
    <property type="entry name" value="Multidrug resistance efflux transporter EmrE"/>
    <property type="match status" value="1"/>
</dbReference>
<reference evidence="9 10" key="1">
    <citation type="journal article" date="2019" name="Microbiol. Resour. Announc.">
        <title>Draft Genome Sequences of Type Strains of Gordonibacter faecihominis, Paraeggerthella hongkongensis, Parvibacter caecicola,Slackia equolifaciens, Slackia faecicanis, and Slackia isoflavoniconvertens.</title>
        <authorList>
            <person name="Danylec N."/>
            <person name="Stoll D.A."/>
            <person name="Dotsch A."/>
            <person name="Huch M."/>
        </authorList>
    </citation>
    <scope>NUCLEOTIDE SEQUENCE [LARGE SCALE GENOMIC DNA]</scope>
    <source>
        <strain evidence="9 10">DSM 18785</strain>
    </source>
</reference>
<dbReference type="PANTHER" id="PTHR30561">
    <property type="entry name" value="SMR FAMILY PROTON-DEPENDENT DRUG EFFLUX TRANSPORTER SUGE"/>
    <property type="match status" value="1"/>
</dbReference>
<evidence type="ECO:0000313" key="10">
    <source>
        <dbReference type="Proteomes" id="UP000278327"/>
    </source>
</evidence>
<feature type="transmembrane region" description="Helical" evidence="8">
    <location>
        <begin position="57"/>
        <end position="76"/>
    </location>
</feature>
<dbReference type="PANTHER" id="PTHR30561:SF0">
    <property type="entry name" value="GUANIDINIUM EXPORTER"/>
    <property type="match status" value="1"/>
</dbReference>
<feature type="transmembrane region" description="Helical" evidence="8">
    <location>
        <begin position="82"/>
        <end position="103"/>
    </location>
</feature>
<keyword evidence="10" id="KW-1185">Reference proteome</keyword>
<dbReference type="GO" id="GO:0005886">
    <property type="term" value="C:plasma membrane"/>
    <property type="evidence" value="ECO:0007669"/>
    <property type="project" value="UniProtKB-SubCell"/>
</dbReference>
<comment type="similarity">
    <text evidence="7">Belongs to the drug/metabolite transporter (DMT) superfamily. Small multidrug resistance (SMR) (TC 2.A.7.1) family.</text>
</comment>
<keyword evidence="3" id="KW-1003">Cell membrane</keyword>
<dbReference type="AlphaFoldDB" id="A0A3N0ATX5"/>
<keyword evidence="4 7" id="KW-0812">Transmembrane</keyword>
<evidence type="ECO:0000313" key="9">
    <source>
        <dbReference type="EMBL" id="RNL37746.1"/>
    </source>
</evidence>
<dbReference type="EMBL" id="QICA01000010">
    <property type="protein sequence ID" value="RNL37746.1"/>
    <property type="molecule type" value="Genomic_DNA"/>
</dbReference>
<evidence type="ECO:0000256" key="4">
    <source>
        <dbReference type="ARBA" id="ARBA00022692"/>
    </source>
</evidence>
<evidence type="ECO:0000256" key="3">
    <source>
        <dbReference type="ARBA" id="ARBA00022475"/>
    </source>
</evidence>
<dbReference type="RefSeq" id="WP_117284203.1">
    <property type="nucleotide sequence ID" value="NZ_JAMTCE010000013.1"/>
</dbReference>
<evidence type="ECO:0000256" key="5">
    <source>
        <dbReference type="ARBA" id="ARBA00022989"/>
    </source>
</evidence>
<gene>
    <name evidence="9" type="ORF">DMP10_07070</name>
</gene>
<keyword evidence="5 8" id="KW-1133">Transmembrane helix</keyword>
<name>A0A3N0ATX5_9ACTN</name>
<evidence type="ECO:0000256" key="7">
    <source>
        <dbReference type="RuleBase" id="RU003942"/>
    </source>
</evidence>
<dbReference type="GO" id="GO:0022857">
    <property type="term" value="F:transmembrane transporter activity"/>
    <property type="evidence" value="ECO:0007669"/>
    <property type="project" value="InterPro"/>
</dbReference>
<dbReference type="Pfam" id="PF00893">
    <property type="entry name" value="Multi_Drug_Res"/>
    <property type="match status" value="1"/>
</dbReference>
<evidence type="ECO:0000256" key="6">
    <source>
        <dbReference type="ARBA" id="ARBA00023136"/>
    </source>
</evidence>